<accession>A0ABR3XC57</accession>
<keyword evidence="4" id="KW-1185">Reference proteome</keyword>
<proteinExistence type="predicted"/>
<feature type="region of interest" description="Disordered" evidence="1">
    <location>
        <begin position="251"/>
        <end position="278"/>
    </location>
</feature>
<evidence type="ECO:0000256" key="1">
    <source>
        <dbReference type="SAM" id="MobiDB-lite"/>
    </source>
</evidence>
<sequence>MPVPTIGCGAEGEGDSPLVPRATITSVALFAPMFQINWQNSDLSLIPGPETSSISSQPTETGSPISSITNTLSLSGTQTISTENSPTGNLETAASSTTLVAVPLPTETAAQSVTDSNATAEAGTDQSDSSKGQAAGFPVAAMVGVSVAGGMGALAVGIWAVYMWQRRRRYRKDMLQGISDDRMLQDLDKMYEASRPKTFDTAGRETMHDLRRQDTFGSLREPDMSYGPGQETSRYFRAGPQRSPQFVGFPGITSAGGGRPDGLRDFGGNPDYGSHYRH</sequence>
<feature type="transmembrane region" description="Helical" evidence="2">
    <location>
        <begin position="139"/>
        <end position="164"/>
    </location>
</feature>
<feature type="region of interest" description="Disordered" evidence="1">
    <location>
        <begin position="112"/>
        <end position="133"/>
    </location>
</feature>
<dbReference type="Proteomes" id="UP001583177">
    <property type="component" value="Unassembled WGS sequence"/>
</dbReference>
<gene>
    <name evidence="3" type="ORF">Daus18300_004029</name>
</gene>
<dbReference type="EMBL" id="JAWRVE010000026">
    <property type="protein sequence ID" value="KAL1873209.1"/>
    <property type="molecule type" value="Genomic_DNA"/>
</dbReference>
<feature type="compositionally biased region" description="Polar residues" evidence="1">
    <location>
        <begin position="112"/>
        <end position="132"/>
    </location>
</feature>
<evidence type="ECO:0000313" key="4">
    <source>
        <dbReference type="Proteomes" id="UP001583177"/>
    </source>
</evidence>
<feature type="region of interest" description="Disordered" evidence="1">
    <location>
        <begin position="49"/>
        <end position="70"/>
    </location>
</feature>
<protein>
    <submittedName>
        <fullName evidence="3">Uncharacterized protein</fullName>
    </submittedName>
</protein>
<evidence type="ECO:0000313" key="3">
    <source>
        <dbReference type="EMBL" id="KAL1873209.1"/>
    </source>
</evidence>
<organism evidence="3 4">
    <name type="scientific">Diaporthe australafricana</name>
    <dbReference type="NCBI Taxonomy" id="127596"/>
    <lineage>
        <taxon>Eukaryota</taxon>
        <taxon>Fungi</taxon>
        <taxon>Dikarya</taxon>
        <taxon>Ascomycota</taxon>
        <taxon>Pezizomycotina</taxon>
        <taxon>Sordariomycetes</taxon>
        <taxon>Sordariomycetidae</taxon>
        <taxon>Diaporthales</taxon>
        <taxon>Diaporthaceae</taxon>
        <taxon>Diaporthe</taxon>
    </lineage>
</organism>
<keyword evidence="2" id="KW-0812">Transmembrane</keyword>
<keyword evidence="2" id="KW-1133">Transmembrane helix</keyword>
<evidence type="ECO:0000256" key="2">
    <source>
        <dbReference type="SAM" id="Phobius"/>
    </source>
</evidence>
<feature type="compositionally biased region" description="Polar residues" evidence="1">
    <location>
        <begin position="50"/>
        <end position="70"/>
    </location>
</feature>
<keyword evidence="2" id="KW-0472">Membrane</keyword>
<comment type="caution">
    <text evidence="3">The sequence shown here is derived from an EMBL/GenBank/DDBJ whole genome shotgun (WGS) entry which is preliminary data.</text>
</comment>
<name>A0ABR3XC57_9PEZI</name>
<reference evidence="3 4" key="1">
    <citation type="journal article" date="2024" name="IMA Fungus">
        <title>IMA Genome - F19 : A genome assembly and annotation guide to empower mycologists, including annotated draft genome sequences of Ceratocystis pirilliformis, Diaporthe australafricana, Fusarium ophioides, Paecilomyces lecythidis, and Sporothrix stenoceras.</title>
        <authorList>
            <person name="Aylward J."/>
            <person name="Wilson A.M."/>
            <person name="Visagie C.M."/>
            <person name="Spraker J."/>
            <person name="Barnes I."/>
            <person name="Buitendag C."/>
            <person name="Ceriani C."/>
            <person name="Del Mar Angel L."/>
            <person name="du Plessis D."/>
            <person name="Fuchs T."/>
            <person name="Gasser K."/>
            <person name="Kramer D."/>
            <person name="Li W."/>
            <person name="Munsamy K."/>
            <person name="Piso A."/>
            <person name="Price J.L."/>
            <person name="Sonnekus B."/>
            <person name="Thomas C."/>
            <person name="van der Nest A."/>
            <person name="van Dijk A."/>
            <person name="van Heerden A."/>
            <person name="van Vuuren N."/>
            <person name="Yilmaz N."/>
            <person name="Duong T.A."/>
            <person name="van der Merwe N.A."/>
            <person name="Wingfield M.J."/>
            <person name="Wingfield B.D."/>
        </authorList>
    </citation>
    <scope>NUCLEOTIDE SEQUENCE [LARGE SCALE GENOMIC DNA]</scope>
    <source>
        <strain evidence="3 4">CMW 18300</strain>
    </source>
</reference>